<dbReference type="InterPro" id="IPR000840">
    <property type="entry name" value="G_retro_matrix"/>
</dbReference>
<dbReference type="Pfam" id="PF02093">
    <property type="entry name" value="Gag_p30"/>
    <property type="match status" value="1"/>
</dbReference>
<reference evidence="7 8" key="1">
    <citation type="journal article" date="2019" name="Proc. Natl. Acad. Sci. U.S.A.">
        <title>Regulatory changes in pterin and carotenoid genes underlie balanced color polymorphisms in the wall lizard.</title>
        <authorList>
            <person name="Andrade P."/>
            <person name="Pinho C."/>
            <person name="Perez I de Lanuza G."/>
            <person name="Afonso S."/>
            <person name="Brejcha J."/>
            <person name="Rubin C.J."/>
            <person name="Wallerman O."/>
            <person name="Pereira P."/>
            <person name="Sabatino S.J."/>
            <person name="Bellati A."/>
            <person name="Pellitteri-Rosa D."/>
            <person name="Bosakova Z."/>
            <person name="Bunikis I."/>
            <person name="Carretero M.A."/>
            <person name="Feiner N."/>
            <person name="Marsik P."/>
            <person name="Pauperio F."/>
            <person name="Salvi D."/>
            <person name="Soler L."/>
            <person name="While G.M."/>
            <person name="Uller T."/>
            <person name="Font E."/>
            <person name="Andersson L."/>
            <person name="Carneiro M."/>
        </authorList>
    </citation>
    <scope>NUCLEOTIDE SEQUENCE</scope>
</reference>
<sequence>AGQTDSKPRETSSGRSRFNGDYGIKMTPERLRSLCEVDWPTQGTNWPSQGSYDRSLVASLWANIIKDQGGHPDQIPYIDSWLNVIDNNPPWLKKCRTEQCKIMALRAEIKTGQANKILKKPIYQGPEAEVLAPPPPPPYVPTTVVAPAPNAPPPVGQSASGTRTGGRSRRRTFTLQYIPFSTVDLLNWKTHTPAFAEKPQAMLDLLSSIFAAHEPNWSDCQQLLNTLFTSEERRRINTQAWEYLKENQVPEQEWPNRYPLTDPRWDPNEAGIRATLNTYREILLHGVRRAARKPTDLSRVAAVVQRADESPGDFLERLMEAYRIWTPFDPEAPAHELMVNAAFIGQCAKDIRTKIQKQPGFQGMSRSQIMAIAQKVFEQRGEVEKKEKKQWMKEKAAVIAAAMAHNPGTREVRRSHSETRGRGGGRGQVLGRNQCAVCKQEGHWKDECPQNRG</sequence>
<dbReference type="Gene3D" id="1.10.150.180">
    <property type="entry name" value="Gamma-retroviral matrix domain"/>
    <property type="match status" value="1"/>
</dbReference>
<dbReference type="InterPro" id="IPR050462">
    <property type="entry name" value="Retroviral_Gag-Pol_poly"/>
</dbReference>
<dbReference type="SUPFAM" id="SSF47836">
    <property type="entry name" value="Retroviral matrix proteins"/>
    <property type="match status" value="1"/>
</dbReference>
<dbReference type="AlphaFoldDB" id="A0A670I207"/>
<dbReference type="Proteomes" id="UP000472272">
    <property type="component" value="Chromosome 5"/>
</dbReference>
<evidence type="ECO:0000259" key="6">
    <source>
        <dbReference type="SMART" id="SM00343"/>
    </source>
</evidence>
<dbReference type="InterPro" id="IPR001878">
    <property type="entry name" value="Znf_CCHC"/>
</dbReference>
<dbReference type="Ensembl" id="ENSPMRT00000005816.1">
    <property type="protein sequence ID" value="ENSPMRP00000005462.1"/>
    <property type="gene ID" value="ENSPMRG00000003729.1"/>
</dbReference>
<dbReference type="SUPFAM" id="SSF57756">
    <property type="entry name" value="Retrovirus zinc finger-like domains"/>
    <property type="match status" value="1"/>
</dbReference>
<proteinExistence type="predicted"/>
<reference evidence="7" key="3">
    <citation type="submission" date="2025-09" db="UniProtKB">
        <authorList>
            <consortium name="Ensembl"/>
        </authorList>
    </citation>
    <scope>IDENTIFICATION</scope>
</reference>
<keyword evidence="3" id="KW-1043">Host membrane</keyword>
<evidence type="ECO:0000256" key="4">
    <source>
        <dbReference type="ARBA" id="ARBA00023136"/>
    </source>
</evidence>
<feature type="region of interest" description="Disordered" evidence="5">
    <location>
        <begin position="1"/>
        <end position="22"/>
    </location>
</feature>
<feature type="region of interest" description="Disordered" evidence="5">
    <location>
        <begin position="148"/>
        <end position="168"/>
    </location>
</feature>
<evidence type="ECO:0000256" key="5">
    <source>
        <dbReference type="SAM" id="MobiDB-lite"/>
    </source>
</evidence>
<dbReference type="GO" id="GO:0003676">
    <property type="term" value="F:nucleic acid binding"/>
    <property type="evidence" value="ECO:0007669"/>
    <property type="project" value="InterPro"/>
</dbReference>
<feature type="domain" description="CCHC-type" evidence="6">
    <location>
        <begin position="434"/>
        <end position="450"/>
    </location>
</feature>
<comment type="subcellular location">
    <subcellularLocation>
        <location evidence="1">Host cell membrane</location>
    </subcellularLocation>
</comment>
<evidence type="ECO:0000256" key="3">
    <source>
        <dbReference type="ARBA" id="ARBA00022870"/>
    </source>
</evidence>
<organism evidence="7 8">
    <name type="scientific">Podarcis muralis</name>
    <name type="common">Wall lizard</name>
    <name type="synonym">Lacerta muralis</name>
    <dbReference type="NCBI Taxonomy" id="64176"/>
    <lineage>
        <taxon>Eukaryota</taxon>
        <taxon>Metazoa</taxon>
        <taxon>Chordata</taxon>
        <taxon>Craniata</taxon>
        <taxon>Vertebrata</taxon>
        <taxon>Euteleostomi</taxon>
        <taxon>Lepidosauria</taxon>
        <taxon>Squamata</taxon>
        <taxon>Bifurcata</taxon>
        <taxon>Unidentata</taxon>
        <taxon>Episquamata</taxon>
        <taxon>Laterata</taxon>
        <taxon>Lacertibaenia</taxon>
        <taxon>Lacertidae</taxon>
        <taxon>Podarcis</taxon>
    </lineage>
</organism>
<evidence type="ECO:0000256" key="1">
    <source>
        <dbReference type="ARBA" id="ARBA00004165"/>
    </source>
</evidence>
<dbReference type="Gene3D" id="1.10.375.10">
    <property type="entry name" value="Human Immunodeficiency Virus Type 1 Capsid Protein"/>
    <property type="match status" value="1"/>
</dbReference>
<evidence type="ECO:0000256" key="2">
    <source>
        <dbReference type="ARBA" id="ARBA00022511"/>
    </source>
</evidence>
<dbReference type="InterPro" id="IPR036946">
    <property type="entry name" value="G_retro_matrix_sf"/>
</dbReference>
<dbReference type="GeneTree" id="ENSGT00990000211694"/>
<dbReference type="InterPro" id="IPR003036">
    <property type="entry name" value="Gag_P30"/>
</dbReference>
<name>A0A670I207_PODMU</name>
<dbReference type="PANTHER" id="PTHR33166">
    <property type="entry name" value="GAG_P30 DOMAIN-CONTAINING PROTEIN"/>
    <property type="match status" value="1"/>
</dbReference>
<feature type="compositionally biased region" description="Basic and acidic residues" evidence="5">
    <location>
        <begin position="408"/>
        <end position="421"/>
    </location>
</feature>
<dbReference type="GO" id="GO:0019068">
    <property type="term" value="P:virion assembly"/>
    <property type="evidence" value="ECO:0007669"/>
    <property type="project" value="InterPro"/>
</dbReference>
<keyword evidence="8" id="KW-1185">Reference proteome</keyword>
<keyword evidence="4" id="KW-0472">Membrane</keyword>
<dbReference type="Pfam" id="PF01140">
    <property type="entry name" value="Gag_MA"/>
    <property type="match status" value="1"/>
</dbReference>
<dbReference type="InterPro" id="IPR010999">
    <property type="entry name" value="Retrovr_matrix"/>
</dbReference>
<dbReference type="SMART" id="SM00343">
    <property type="entry name" value="ZnF_C2HC"/>
    <property type="match status" value="1"/>
</dbReference>
<feature type="region of interest" description="Disordered" evidence="5">
    <location>
        <begin position="407"/>
        <end position="429"/>
    </location>
</feature>
<dbReference type="SUPFAM" id="SSF47943">
    <property type="entry name" value="Retrovirus capsid protein, N-terminal core domain"/>
    <property type="match status" value="1"/>
</dbReference>
<evidence type="ECO:0000313" key="8">
    <source>
        <dbReference type="Proteomes" id="UP000472272"/>
    </source>
</evidence>
<reference evidence="7" key="2">
    <citation type="submission" date="2025-08" db="UniProtKB">
        <authorList>
            <consortium name="Ensembl"/>
        </authorList>
    </citation>
    <scope>IDENTIFICATION</scope>
</reference>
<dbReference type="Gene3D" id="4.10.60.10">
    <property type="entry name" value="Zinc finger, CCHC-type"/>
    <property type="match status" value="1"/>
</dbReference>
<evidence type="ECO:0000313" key="7">
    <source>
        <dbReference type="Ensembl" id="ENSPMRP00000005462.1"/>
    </source>
</evidence>
<dbReference type="GO" id="GO:0008270">
    <property type="term" value="F:zinc ion binding"/>
    <property type="evidence" value="ECO:0007669"/>
    <property type="project" value="InterPro"/>
</dbReference>
<keyword evidence="2" id="KW-1032">Host cell membrane</keyword>
<accession>A0A670I207</accession>
<dbReference type="OMA" id="RTINIAF"/>
<feature type="compositionally biased region" description="Basic and acidic residues" evidence="5">
    <location>
        <begin position="1"/>
        <end position="12"/>
    </location>
</feature>
<protein>
    <recommendedName>
        <fullName evidence="6">CCHC-type domain-containing protein</fullName>
    </recommendedName>
</protein>
<dbReference type="InterPro" id="IPR008919">
    <property type="entry name" value="Retrov_capsid_N"/>
</dbReference>
<dbReference type="InterPro" id="IPR036875">
    <property type="entry name" value="Znf_CCHC_sf"/>
</dbReference>